<protein>
    <submittedName>
        <fullName evidence="1">Uncharacterized protein</fullName>
    </submittedName>
</protein>
<reference evidence="1" key="1">
    <citation type="submission" date="2019-07" db="EMBL/GenBank/DDBJ databases">
        <title>Toxilogical consequences of a new and cryptic species of cyanobacteria (Komarekiella delphini-convector) recovered from the epidermis of a bottlenose dolphin and 1500 ft. in the air.</title>
        <authorList>
            <person name="Brown A.O."/>
            <person name="Dvorak P."/>
            <person name="Villanueva C.D."/>
            <person name="Foss A.J."/>
            <person name="Garvey A.D."/>
            <person name="Gibson Q.A."/>
            <person name="Johansen J.R."/>
            <person name="Casamatta D.A."/>
        </authorList>
    </citation>
    <scope>NUCLEOTIDE SEQUENCE</scope>
    <source>
        <strain evidence="1">SJRDD-AB1</strain>
    </source>
</reference>
<proteinExistence type="predicted"/>
<evidence type="ECO:0000313" key="1">
    <source>
        <dbReference type="EMBL" id="MBD6619403.1"/>
    </source>
</evidence>
<gene>
    <name evidence="1" type="ORF">FNW02_27140</name>
</gene>
<accession>A0AA40T1W8</accession>
<keyword evidence="2" id="KW-1185">Reference proteome</keyword>
<organism evidence="1 2">
    <name type="scientific">Komarekiella delphini-convector SJRDD-AB1</name>
    <dbReference type="NCBI Taxonomy" id="2593771"/>
    <lineage>
        <taxon>Bacteria</taxon>
        <taxon>Bacillati</taxon>
        <taxon>Cyanobacteriota</taxon>
        <taxon>Cyanophyceae</taxon>
        <taxon>Nostocales</taxon>
        <taxon>Nostocaceae</taxon>
        <taxon>Komarekiella</taxon>
        <taxon>Komarekiella delphini-convector</taxon>
    </lineage>
</organism>
<sequence length="77" mass="8558">MFTVDEYVINQKTGQVGKVVGYGHEIINNVYTVTLKVLVTETVGSPKRICLVEDNISAWNRCSIASESHLVVSNIEF</sequence>
<name>A0AA40T1W8_9NOST</name>
<evidence type="ECO:0000313" key="2">
    <source>
        <dbReference type="Proteomes" id="UP001165986"/>
    </source>
</evidence>
<comment type="caution">
    <text evidence="1">The sequence shown here is derived from an EMBL/GenBank/DDBJ whole genome shotgun (WGS) entry which is preliminary data.</text>
</comment>
<dbReference type="EMBL" id="VJXY01000040">
    <property type="protein sequence ID" value="MBD6619403.1"/>
    <property type="molecule type" value="Genomic_DNA"/>
</dbReference>
<dbReference type="AlphaFoldDB" id="A0AA40T1W8"/>
<dbReference type="Proteomes" id="UP001165986">
    <property type="component" value="Unassembled WGS sequence"/>
</dbReference>